<feature type="transmembrane region" description="Helical" evidence="4">
    <location>
        <begin position="263"/>
        <end position="283"/>
    </location>
</feature>
<keyword evidence="8" id="KW-1185">Reference proteome</keyword>
<keyword evidence="3" id="KW-0325">Glycoprotein</keyword>
<dbReference type="PANTHER" id="PTHR31589:SF110">
    <property type="entry name" value="PROTEIN, PUTATIVE (DUF239)-RELATED"/>
    <property type="match status" value="1"/>
</dbReference>
<comment type="caution">
    <text evidence="7">The sequence shown here is derived from an EMBL/GenBank/DDBJ whole genome shotgun (WGS) entry which is preliminary data.</text>
</comment>
<dbReference type="InterPro" id="IPR025287">
    <property type="entry name" value="WAK_GUB"/>
</dbReference>
<dbReference type="GO" id="GO:0016020">
    <property type="term" value="C:membrane"/>
    <property type="evidence" value="ECO:0007669"/>
    <property type="project" value="UniProtKB-SubCell"/>
</dbReference>
<dbReference type="InterPro" id="IPR032872">
    <property type="entry name" value="WAK_assoc_C"/>
</dbReference>
<evidence type="ECO:0000256" key="5">
    <source>
        <dbReference type="SAM" id="SignalP"/>
    </source>
</evidence>
<keyword evidence="4" id="KW-0472">Membrane</keyword>
<evidence type="ECO:0000256" key="4">
    <source>
        <dbReference type="SAM" id="Phobius"/>
    </source>
</evidence>
<feature type="chain" id="PRO_5039116413" description="Neprosin PEP catalytic domain-containing protein" evidence="5">
    <location>
        <begin position="24"/>
        <end position="875"/>
    </location>
</feature>
<evidence type="ECO:0000256" key="1">
    <source>
        <dbReference type="ARBA" id="ARBA00004167"/>
    </source>
</evidence>
<feature type="signal peptide" evidence="5">
    <location>
        <begin position="1"/>
        <end position="23"/>
    </location>
</feature>
<dbReference type="Pfam" id="PF14380">
    <property type="entry name" value="WAK_assoc"/>
    <property type="match status" value="1"/>
</dbReference>
<dbReference type="PROSITE" id="PS52045">
    <property type="entry name" value="NEPROSIN_PEP_CD"/>
    <property type="match status" value="1"/>
</dbReference>
<dbReference type="PANTHER" id="PTHR31589">
    <property type="entry name" value="PROTEIN, PUTATIVE (DUF239)-RELATED-RELATED"/>
    <property type="match status" value="1"/>
</dbReference>
<evidence type="ECO:0000256" key="2">
    <source>
        <dbReference type="ARBA" id="ARBA00022729"/>
    </source>
</evidence>
<reference evidence="7" key="2">
    <citation type="journal article" date="2022" name="Hortic Res">
        <title>The genome of Dioscorea zingiberensis sheds light on the biosynthesis, origin and evolution of the medicinally important diosgenin saponins.</title>
        <authorList>
            <person name="Li Y."/>
            <person name="Tan C."/>
            <person name="Li Z."/>
            <person name="Guo J."/>
            <person name="Li S."/>
            <person name="Chen X."/>
            <person name="Wang C."/>
            <person name="Dai X."/>
            <person name="Yang H."/>
            <person name="Song W."/>
            <person name="Hou L."/>
            <person name="Xu J."/>
            <person name="Tong Z."/>
            <person name="Xu A."/>
            <person name="Yuan X."/>
            <person name="Wang W."/>
            <person name="Yang Q."/>
            <person name="Chen L."/>
            <person name="Sun Z."/>
            <person name="Wang K."/>
            <person name="Pan B."/>
            <person name="Chen J."/>
            <person name="Bao Y."/>
            <person name="Liu F."/>
            <person name="Qi X."/>
            <person name="Gang D.R."/>
            <person name="Wen J."/>
            <person name="Li J."/>
        </authorList>
    </citation>
    <scope>NUCLEOTIDE SEQUENCE</scope>
    <source>
        <strain evidence="7">Dzin_1.0</strain>
    </source>
</reference>
<dbReference type="InterPro" id="IPR025521">
    <property type="entry name" value="Neprosin_propep"/>
</dbReference>
<evidence type="ECO:0000256" key="3">
    <source>
        <dbReference type="ARBA" id="ARBA00023180"/>
    </source>
</evidence>
<dbReference type="InterPro" id="IPR053168">
    <property type="entry name" value="Glutamic_endopeptidase"/>
</dbReference>
<accession>A0A9D5BXT6</accession>
<evidence type="ECO:0000313" key="8">
    <source>
        <dbReference type="Proteomes" id="UP001085076"/>
    </source>
</evidence>
<reference evidence="7" key="1">
    <citation type="submission" date="2021-03" db="EMBL/GenBank/DDBJ databases">
        <authorList>
            <person name="Li Z."/>
            <person name="Yang C."/>
        </authorList>
    </citation>
    <scope>NUCLEOTIDE SEQUENCE</scope>
    <source>
        <strain evidence="7">Dzin_1.0</strain>
        <tissue evidence="7">Leaf</tissue>
    </source>
</reference>
<gene>
    <name evidence="7" type="ORF">J5N97_027815</name>
</gene>
<dbReference type="OrthoDB" id="1858978at2759"/>
<protein>
    <recommendedName>
        <fullName evidence="6">Neprosin PEP catalytic domain-containing protein</fullName>
    </recommendedName>
</protein>
<evidence type="ECO:0000259" key="6">
    <source>
        <dbReference type="PROSITE" id="PS52045"/>
    </source>
</evidence>
<proteinExistence type="predicted"/>
<comment type="subcellular location">
    <subcellularLocation>
        <location evidence="1">Membrane</location>
        <topology evidence="1">Single-pass membrane protein</topology>
    </subcellularLocation>
</comment>
<evidence type="ECO:0000313" key="7">
    <source>
        <dbReference type="EMBL" id="KAJ0962693.1"/>
    </source>
</evidence>
<keyword evidence="4" id="KW-1133">Transmembrane helix</keyword>
<dbReference type="Gene3D" id="3.90.1320.10">
    <property type="entry name" value="Outer-capsid protein sigma 3, large lobe"/>
    <property type="match status" value="1"/>
</dbReference>
<dbReference type="EMBL" id="JAGGNH010000009">
    <property type="protein sequence ID" value="KAJ0962693.1"/>
    <property type="molecule type" value="Genomic_DNA"/>
</dbReference>
<dbReference type="Pfam" id="PF14365">
    <property type="entry name" value="Neprosin_AP"/>
    <property type="match status" value="1"/>
</dbReference>
<keyword evidence="4" id="KW-0812">Transmembrane</keyword>
<sequence>MELAMLLILLLLLLLQLQAPSMAAQNDSFYYDRCAPFKCGNITVSFPFSTSETFCSPPGYEVSCYRSTSIPILSLSSISFTVKDINLAAGVITLSDTVLVQTLQSNRCDDLQSHFLTAANFTPFQLPYWTKTLNLALCRTATTGTNISTATLRYDGCGGNQSIYILRSDALSDDPLPAACSFASLPAQSTNLLQVNLSKLEDVLLVLNGGFPLQWQNFTDCWDCQAAGGRCGFNRSTQEVLCFCGDGCVVGRQLNRPSDSWKIIIGTVIPTVVILLVGVIVFVKFRAKALSIFGSFSAARSLSRTDSVDVKEFIKTYRSTWTIEFSYKELKKNTDGFKHKLGSGGFEEEAYFPDWIYDQMNKWADMELDDSVVDFDISVSRKMVMVGLWCIQVNPVDRPSISTAIGMLTGRLESIAMPPKPLLIFPPKKEMSQSVEACVSGADLSLMTRGLFSLVLKAGLYLDQMILMILMEVGFFKVQLSSSTFGIGLSDGNSLTINEEMEIEKQLKLLNKPAIKTIVDDGDIYDCVDINKQPAFDHPSLKNHKIQLSPSSYPDGLFDNDISSSTNATSIEIGLKNGNACPSGTVPIRRVSKDDLIRMRSSLNHKKMMHYSPSNYLNGDNDIYQTVAAYHTYKKGDEYFGASASINVFGLPQLTRTQFSSSLIWIVNNANPLEHNLIRVGWTVDPNTYGDTKTRLTTAWTRDDFQHTGCIDIKCLGFVQVSKQIPLGSRMSPLSTYNGQQYTMQFTVFRDPVTYNWWFTLGKEKTTIGYWPNKLFTTLRDHASWLNFGGVAGSLGRKEMPPMGSGHLSCEGLLILLRFEGRSLYGSSDPDDLDGGGVLQGPIVFFKIWVNFIHKLVLDYFLVGLIGREDARLHD</sequence>
<dbReference type="Pfam" id="PF03080">
    <property type="entry name" value="Neprosin"/>
    <property type="match status" value="1"/>
</dbReference>
<dbReference type="Proteomes" id="UP001085076">
    <property type="component" value="Miscellaneous, Linkage group lg09"/>
</dbReference>
<dbReference type="AlphaFoldDB" id="A0A9D5BXT6"/>
<dbReference type="Pfam" id="PF13947">
    <property type="entry name" value="GUB_WAK_bind"/>
    <property type="match status" value="1"/>
</dbReference>
<organism evidence="7 8">
    <name type="scientific">Dioscorea zingiberensis</name>
    <dbReference type="NCBI Taxonomy" id="325984"/>
    <lineage>
        <taxon>Eukaryota</taxon>
        <taxon>Viridiplantae</taxon>
        <taxon>Streptophyta</taxon>
        <taxon>Embryophyta</taxon>
        <taxon>Tracheophyta</taxon>
        <taxon>Spermatophyta</taxon>
        <taxon>Magnoliopsida</taxon>
        <taxon>Liliopsida</taxon>
        <taxon>Dioscoreales</taxon>
        <taxon>Dioscoreaceae</taxon>
        <taxon>Dioscorea</taxon>
    </lineage>
</organism>
<dbReference type="GO" id="GO:0030247">
    <property type="term" value="F:polysaccharide binding"/>
    <property type="evidence" value="ECO:0007669"/>
    <property type="project" value="InterPro"/>
</dbReference>
<name>A0A9D5BXT6_9LILI</name>
<feature type="domain" description="Neprosin PEP catalytic" evidence="6">
    <location>
        <begin position="619"/>
        <end position="870"/>
    </location>
</feature>
<keyword evidence="2 5" id="KW-0732">Signal</keyword>
<dbReference type="InterPro" id="IPR004314">
    <property type="entry name" value="Neprosin"/>
</dbReference>